<keyword evidence="2" id="KW-0175">Coiled coil</keyword>
<dbReference type="PANTHER" id="PTHR43081:SF1">
    <property type="entry name" value="ADENYLATE CYCLASE, TERMINAL-DIFFERENTIATION SPECIFIC"/>
    <property type="match status" value="1"/>
</dbReference>
<dbReference type="InterPro" id="IPR000014">
    <property type="entry name" value="PAS"/>
</dbReference>
<dbReference type="EMBL" id="JBBLXS010000069">
    <property type="protein sequence ID" value="MEK0184724.1"/>
    <property type="molecule type" value="Genomic_DNA"/>
</dbReference>
<dbReference type="Gene3D" id="6.10.340.10">
    <property type="match status" value="1"/>
</dbReference>
<protein>
    <submittedName>
        <fullName evidence="8">Adenylate/guanylate cyclase domain-containing protein</fullName>
    </submittedName>
</protein>
<keyword evidence="3" id="KW-0812">Transmembrane</keyword>
<dbReference type="Pfam" id="PF00211">
    <property type="entry name" value="Guanylate_cyc"/>
    <property type="match status" value="1"/>
</dbReference>
<feature type="domain" description="PAS" evidence="4">
    <location>
        <begin position="419"/>
        <end position="455"/>
    </location>
</feature>
<evidence type="ECO:0000259" key="7">
    <source>
        <dbReference type="PROSITE" id="PS50885"/>
    </source>
</evidence>
<dbReference type="PROSITE" id="PS50112">
    <property type="entry name" value="PAS"/>
    <property type="match status" value="1"/>
</dbReference>
<proteinExistence type="inferred from homology"/>
<dbReference type="InterPro" id="IPR050697">
    <property type="entry name" value="Adenylyl/Guanylyl_Cyclase_3/4"/>
</dbReference>
<gene>
    <name evidence="8" type="ORF">WMG39_07615</name>
</gene>
<dbReference type="PROSITE" id="PS50113">
    <property type="entry name" value="PAC"/>
    <property type="match status" value="1"/>
</dbReference>
<comment type="caution">
    <text evidence="8">The sequence shown here is derived from an EMBL/GenBank/DDBJ whole genome shotgun (WGS) entry which is preliminary data.</text>
</comment>
<dbReference type="CDD" id="cd07302">
    <property type="entry name" value="CHD"/>
    <property type="match status" value="1"/>
</dbReference>
<evidence type="ECO:0000313" key="9">
    <source>
        <dbReference type="Proteomes" id="UP001384579"/>
    </source>
</evidence>
<dbReference type="Gene3D" id="3.30.70.1230">
    <property type="entry name" value="Nucleotide cyclase"/>
    <property type="match status" value="1"/>
</dbReference>
<dbReference type="SMART" id="SM00044">
    <property type="entry name" value="CYCc"/>
    <property type="match status" value="1"/>
</dbReference>
<dbReference type="Pfam" id="PF00672">
    <property type="entry name" value="HAMP"/>
    <property type="match status" value="1"/>
</dbReference>
<dbReference type="InterPro" id="IPR003660">
    <property type="entry name" value="HAMP_dom"/>
</dbReference>
<name>A0ABU8YK52_9CYAN</name>
<evidence type="ECO:0000256" key="3">
    <source>
        <dbReference type="SAM" id="Phobius"/>
    </source>
</evidence>
<dbReference type="SUPFAM" id="SSF55785">
    <property type="entry name" value="PYP-like sensor domain (PAS domain)"/>
    <property type="match status" value="1"/>
</dbReference>
<reference evidence="8 9" key="1">
    <citation type="journal article" date="2020" name="Harmful Algae">
        <title>Molecular and morphological characterization of a novel dihydroanatoxin-a producing Microcoleus species (cyanobacteria) from the Russian River, California, USA.</title>
        <authorList>
            <person name="Conklin K.Y."/>
            <person name="Stancheva R."/>
            <person name="Otten T.G."/>
            <person name="Fadness R."/>
            <person name="Boyer G.L."/>
            <person name="Read B."/>
            <person name="Zhang X."/>
            <person name="Sheath R.G."/>
        </authorList>
    </citation>
    <scope>NUCLEOTIDE SEQUENCE [LARGE SCALE GENOMIC DNA]</scope>
    <source>
        <strain evidence="8 9">PTRS2</strain>
    </source>
</reference>
<keyword evidence="9" id="KW-1185">Reference proteome</keyword>
<evidence type="ECO:0000259" key="4">
    <source>
        <dbReference type="PROSITE" id="PS50112"/>
    </source>
</evidence>
<dbReference type="SUPFAM" id="SSF55073">
    <property type="entry name" value="Nucleotide cyclase"/>
    <property type="match status" value="1"/>
</dbReference>
<dbReference type="InterPro" id="IPR013767">
    <property type="entry name" value="PAS_fold"/>
</dbReference>
<dbReference type="PROSITE" id="PS50125">
    <property type="entry name" value="GUANYLATE_CYCLASE_2"/>
    <property type="match status" value="1"/>
</dbReference>
<evidence type="ECO:0000256" key="1">
    <source>
        <dbReference type="ARBA" id="ARBA00005381"/>
    </source>
</evidence>
<feature type="domain" description="HAMP" evidence="7">
    <location>
        <begin position="348"/>
        <end position="400"/>
    </location>
</feature>
<dbReference type="SMART" id="SM00091">
    <property type="entry name" value="PAS"/>
    <property type="match status" value="1"/>
</dbReference>
<dbReference type="Gene3D" id="3.30.450.20">
    <property type="entry name" value="PAS domain"/>
    <property type="match status" value="2"/>
</dbReference>
<keyword evidence="3" id="KW-1133">Transmembrane helix</keyword>
<dbReference type="PANTHER" id="PTHR43081">
    <property type="entry name" value="ADENYLATE CYCLASE, TERMINAL-DIFFERENTIATION SPECIFIC-RELATED"/>
    <property type="match status" value="1"/>
</dbReference>
<dbReference type="NCBIfam" id="TIGR00229">
    <property type="entry name" value="sensory_box"/>
    <property type="match status" value="1"/>
</dbReference>
<dbReference type="PROSITE" id="PS50885">
    <property type="entry name" value="HAMP"/>
    <property type="match status" value="1"/>
</dbReference>
<dbReference type="InterPro" id="IPR029787">
    <property type="entry name" value="Nucleotide_cyclase"/>
</dbReference>
<evidence type="ECO:0000256" key="2">
    <source>
        <dbReference type="SAM" id="Coils"/>
    </source>
</evidence>
<feature type="domain" description="Guanylate cyclase" evidence="6">
    <location>
        <begin position="607"/>
        <end position="733"/>
    </location>
</feature>
<feature type="domain" description="PAC" evidence="5">
    <location>
        <begin position="498"/>
        <end position="550"/>
    </location>
</feature>
<evidence type="ECO:0000313" key="8">
    <source>
        <dbReference type="EMBL" id="MEK0184724.1"/>
    </source>
</evidence>
<accession>A0ABU8YK52</accession>
<dbReference type="InterPro" id="IPR035965">
    <property type="entry name" value="PAS-like_dom_sf"/>
</dbReference>
<dbReference type="InterPro" id="IPR000700">
    <property type="entry name" value="PAS-assoc_C"/>
</dbReference>
<dbReference type="CDD" id="cd06225">
    <property type="entry name" value="HAMP"/>
    <property type="match status" value="1"/>
</dbReference>
<dbReference type="Proteomes" id="UP001384579">
    <property type="component" value="Unassembled WGS sequence"/>
</dbReference>
<dbReference type="SUPFAM" id="SSF158472">
    <property type="entry name" value="HAMP domain-like"/>
    <property type="match status" value="1"/>
</dbReference>
<evidence type="ECO:0000259" key="5">
    <source>
        <dbReference type="PROSITE" id="PS50113"/>
    </source>
</evidence>
<evidence type="ECO:0000259" key="6">
    <source>
        <dbReference type="PROSITE" id="PS50125"/>
    </source>
</evidence>
<dbReference type="InterPro" id="IPR001054">
    <property type="entry name" value="A/G_cyclase"/>
</dbReference>
<organism evidence="8 9">
    <name type="scientific">Microcoleus anatoxicus PTRS2</name>
    <dbReference type="NCBI Taxonomy" id="2705321"/>
    <lineage>
        <taxon>Bacteria</taxon>
        <taxon>Bacillati</taxon>
        <taxon>Cyanobacteriota</taxon>
        <taxon>Cyanophyceae</taxon>
        <taxon>Oscillatoriophycideae</taxon>
        <taxon>Oscillatoriales</taxon>
        <taxon>Microcoleaceae</taxon>
        <taxon>Microcoleus</taxon>
        <taxon>Microcoleus anatoxicus</taxon>
    </lineage>
</organism>
<dbReference type="SMART" id="SM00304">
    <property type="entry name" value="HAMP"/>
    <property type="match status" value="1"/>
</dbReference>
<sequence>MRLPKLYTLRKKLIVSFLIVALIPLMLLAAIDKHATEQILTKNAEQSLFAIVSQTAVSIDTFITVNLNDVRVAALLPGLSKYLSLPPKSRAESEEKKVVEETLHTLSRRDTVNIFSYALLDIKGQNVLDTYTEDIGKDESNRDYFQQPLNTGLPYVSNLRISEKTPGLVNIYFSNLVRNSQGVAVGLLRVSYNATVLDQSIARQTGLAGQKSFAILLDENYIRLAHGTEPELIFKSVVPLPPDLVKKLQAESRLPELPMDELSTNLPELKHGLDNALDRPFLRLRLTSTDNQLSAVAIAPLHNLPWYVLFVQPQSVFLAPIEAQTRTALILSLIIASLVTLVGIILARILAKPIIILTQRIAQFKAGNLNIRVPIESRDELGNLADTFNKMIERIQSYTDSLEVKNAALLQVESQLRESESRLSQLLEAMPVGVFVTDANGQPYYANQVAQQLLGQGVLAGDTIEELVQNYQIYIAGTKQNYNLEIFTIPKLLRGEYANADNIEIHRADKVIPIEAWGTPIFDNQGNISYTIIAFQDISERRKIEAEREKFTSELSQLNRNLKKALDAEFELTDAYGRFVPHQFLHLLGYESIVDVKLGDNVQQKMSVLFADIRDFTALSESMTPQDNFKFINDYLIRMEPCITASNGFIDKYIGDGIMALFSGSADDAVKAGIAMLQSLAEYNLSRKEGGYAPLKIGIGINTGSLMLGTVGGENRMDGTVISDAVNLASRLEGLTKNYGVSLLISHHTFSALTIPSDYDIRLIDRVQVKGKSELVTVYEVFNADLPEVRGAKAIAKTAFERAWILYNQERFTEAAQLFEDCVLGNPADGVAAIYLDRCQQQF</sequence>
<keyword evidence="3" id="KW-0472">Membrane</keyword>
<dbReference type="CDD" id="cd00130">
    <property type="entry name" value="PAS"/>
    <property type="match status" value="1"/>
</dbReference>
<feature type="transmembrane region" description="Helical" evidence="3">
    <location>
        <begin position="328"/>
        <end position="351"/>
    </location>
</feature>
<dbReference type="Pfam" id="PF00989">
    <property type="entry name" value="PAS"/>
    <property type="match status" value="1"/>
</dbReference>
<dbReference type="RefSeq" id="WP_340519212.1">
    <property type="nucleotide sequence ID" value="NZ_JBBLXS010000069.1"/>
</dbReference>
<feature type="coiled-coil region" evidence="2">
    <location>
        <begin position="541"/>
        <end position="568"/>
    </location>
</feature>
<comment type="similarity">
    <text evidence="1">Belongs to the adenylyl cyclase class-3 family.</text>
</comment>